<reference evidence="2" key="1">
    <citation type="journal article" date="2008" name="Nat. Genet.">
        <title>The Pristionchus pacificus genome provides a unique perspective on nematode lifestyle and parasitism.</title>
        <authorList>
            <person name="Dieterich C."/>
            <person name="Clifton S.W."/>
            <person name="Schuster L.N."/>
            <person name="Chinwalla A."/>
            <person name="Delehaunty K."/>
            <person name="Dinkelacker I."/>
            <person name="Fulton L."/>
            <person name="Fulton R."/>
            <person name="Godfrey J."/>
            <person name="Minx P."/>
            <person name="Mitreva M."/>
            <person name="Roeseler W."/>
            <person name="Tian H."/>
            <person name="Witte H."/>
            <person name="Yang S.P."/>
            <person name="Wilson R.K."/>
            <person name="Sommer R.J."/>
        </authorList>
    </citation>
    <scope>NUCLEOTIDE SEQUENCE [LARGE SCALE GENOMIC DNA]</scope>
    <source>
        <strain evidence="2">PS312</strain>
    </source>
</reference>
<dbReference type="AlphaFoldDB" id="A0A2A6BWP1"/>
<accession>A0A2A6BWP1</accession>
<dbReference type="Proteomes" id="UP000005239">
    <property type="component" value="Unassembled WGS sequence"/>
</dbReference>
<keyword evidence="2" id="KW-1185">Reference proteome</keyword>
<accession>A0A8R1Z007</accession>
<evidence type="ECO:0000313" key="1">
    <source>
        <dbReference type="EnsemblMetazoa" id="PPA42637.1"/>
    </source>
</evidence>
<organism evidence="1 2">
    <name type="scientific">Pristionchus pacificus</name>
    <name type="common">Parasitic nematode worm</name>
    <dbReference type="NCBI Taxonomy" id="54126"/>
    <lineage>
        <taxon>Eukaryota</taxon>
        <taxon>Metazoa</taxon>
        <taxon>Ecdysozoa</taxon>
        <taxon>Nematoda</taxon>
        <taxon>Chromadorea</taxon>
        <taxon>Rhabditida</taxon>
        <taxon>Rhabditina</taxon>
        <taxon>Diplogasteromorpha</taxon>
        <taxon>Diplogasteroidea</taxon>
        <taxon>Neodiplogasteridae</taxon>
        <taxon>Pristionchus</taxon>
    </lineage>
</organism>
<name>A0A2A6BWP1_PRIPA</name>
<sequence>MESQCKQCEELRAELADAKAELARAKTKEGCMMISSRALPKPDGKTIDTLSISPTLSRRPAREQGYGQIAAFMDRPAPACDKKQ</sequence>
<gene>
    <name evidence="1" type="primary">WBGene00281006</name>
</gene>
<protein>
    <submittedName>
        <fullName evidence="1">Uncharacterized protein</fullName>
    </submittedName>
</protein>
<reference evidence="1" key="2">
    <citation type="submission" date="2022-06" db="UniProtKB">
        <authorList>
            <consortium name="EnsemblMetazoa"/>
        </authorList>
    </citation>
    <scope>IDENTIFICATION</scope>
    <source>
        <strain evidence="1">PS312</strain>
    </source>
</reference>
<dbReference type="EnsemblMetazoa" id="PPA42637.1">
    <property type="protein sequence ID" value="PPA42637.1"/>
    <property type="gene ID" value="WBGene00281006"/>
</dbReference>
<evidence type="ECO:0000313" key="2">
    <source>
        <dbReference type="Proteomes" id="UP000005239"/>
    </source>
</evidence>
<proteinExistence type="predicted"/>